<gene>
    <name evidence="2" type="ORF">A2U01_0003536</name>
</gene>
<dbReference type="Proteomes" id="UP000265520">
    <property type="component" value="Unassembled WGS sequence"/>
</dbReference>
<feature type="region of interest" description="Disordered" evidence="1">
    <location>
        <begin position="49"/>
        <end position="70"/>
    </location>
</feature>
<evidence type="ECO:0000256" key="1">
    <source>
        <dbReference type="SAM" id="MobiDB-lite"/>
    </source>
</evidence>
<evidence type="ECO:0000313" key="2">
    <source>
        <dbReference type="EMBL" id="MCH82725.1"/>
    </source>
</evidence>
<comment type="caution">
    <text evidence="2">The sequence shown here is derived from an EMBL/GenBank/DDBJ whole genome shotgun (WGS) entry which is preliminary data.</text>
</comment>
<dbReference type="AlphaFoldDB" id="A0A392M6L5"/>
<keyword evidence="3" id="KW-1185">Reference proteome</keyword>
<name>A0A392M6L5_9FABA</name>
<evidence type="ECO:0000313" key="3">
    <source>
        <dbReference type="Proteomes" id="UP000265520"/>
    </source>
</evidence>
<feature type="non-terminal residue" evidence="2">
    <location>
        <position position="1"/>
    </location>
</feature>
<proteinExistence type="predicted"/>
<organism evidence="2 3">
    <name type="scientific">Trifolium medium</name>
    <dbReference type="NCBI Taxonomy" id="97028"/>
    <lineage>
        <taxon>Eukaryota</taxon>
        <taxon>Viridiplantae</taxon>
        <taxon>Streptophyta</taxon>
        <taxon>Embryophyta</taxon>
        <taxon>Tracheophyta</taxon>
        <taxon>Spermatophyta</taxon>
        <taxon>Magnoliopsida</taxon>
        <taxon>eudicotyledons</taxon>
        <taxon>Gunneridae</taxon>
        <taxon>Pentapetalae</taxon>
        <taxon>rosids</taxon>
        <taxon>fabids</taxon>
        <taxon>Fabales</taxon>
        <taxon>Fabaceae</taxon>
        <taxon>Papilionoideae</taxon>
        <taxon>50 kb inversion clade</taxon>
        <taxon>NPAAA clade</taxon>
        <taxon>Hologalegina</taxon>
        <taxon>IRL clade</taxon>
        <taxon>Trifolieae</taxon>
        <taxon>Trifolium</taxon>
    </lineage>
</organism>
<reference evidence="2 3" key="1">
    <citation type="journal article" date="2018" name="Front. Plant Sci.">
        <title>Red Clover (Trifolium pratense) and Zigzag Clover (T. medium) - A Picture of Genomic Similarities and Differences.</title>
        <authorList>
            <person name="Dluhosova J."/>
            <person name="Istvanek J."/>
            <person name="Nedelnik J."/>
            <person name="Repkova J."/>
        </authorList>
    </citation>
    <scope>NUCLEOTIDE SEQUENCE [LARGE SCALE GENOMIC DNA]</scope>
    <source>
        <strain evidence="3">cv. 10/8</strain>
        <tissue evidence="2">Leaf</tissue>
    </source>
</reference>
<protein>
    <submittedName>
        <fullName evidence="2">Uncharacterized protein</fullName>
    </submittedName>
</protein>
<accession>A0A392M6L5</accession>
<dbReference type="EMBL" id="LXQA010004095">
    <property type="protein sequence ID" value="MCH82725.1"/>
    <property type="molecule type" value="Genomic_DNA"/>
</dbReference>
<sequence>ALIDQPLAVWQKLRPGLPDPALGLLGHTPDPTYHEHVAGALLISWSATESRPLDRPPEGTAGSMMESDTEPCSHVLQSLVGEQMLGAPNPSCTLCYTESQSSPSQSLYTDGAEGCEVDTDATAADAKEVEVVLLLRALHMRDRQLSAPSGRISF</sequence>